<name>A0A0L7LFG4_OPEBR</name>
<sequence length="820" mass="87954">MAGGLIDKVYIGLDNAPAAFDIKGRILGPNGTNLEYIRSETGVVAVLKVDKLEPLHLNLHHTRSEALSAARSLAQNLIETIRAELAQWSAAQAGGPPPSLNVPPPTLTTTSAPPPVLPPVATAAVSSQPTMTSTAQPCMPPVSAATATTPLMTVRQPLQQTVLQLLPQQHQQQYVLNQENGQLIPIVQPGMQVQNTNFNLPIAQQLGLQQHNFGTQMIDLSSMQPVNVTQLRLSGVPSSMSMILPNGLTIPQASLTSSDSTTVSSATSTPVVCAAPSINSSQKILYSTDKGDKEVKYHIQGADGVQWTMPGSQTMLIPYQQLQDFAAKFVHPFEECWSRLERAEAPFGWVPQSTAAKTYCTGWFNLNFTARDNTVVSMGMKINPAHGTIIHDGTGMYIRQIDRSLQIQNKDQKDLNKLHNQNVQMITVPQGMTVLQNPLNISQVPGMLGQPNSQVYMIPTNQNLVQGGIPQSLIGQQMLPGQNVTVMQPNQLGVPGGVQYNVPLMQMNMQHNAQYMPGLNLNSQQLNAALAGHQLQLPNQHLGTIPIVQQPSSQLTNPQTQQPVHQLLPQNFITPTSQYATMPQQYMMPTNSGITNNPNVQYAVPTPVATSNTGNGNSSEGENSNGTGQANYITSSSQDGQYTIPASVPQQTFPTDGSTTQTTLIQSNPPATPSYGSNGGTATPTNLPYSNQTAAPPPSYPTNGSTQAGSNYSTPACSQSTPQTFSPSTTPAPSLNYPPPTIPTMPMAYPPNQNPYPNATGQNLAAYASNQYQYNSRPWFRPRYGSPQGSPYSAGAGPPPSGPPLPVPPPNGNYNYWQDS</sequence>
<feature type="compositionally biased region" description="Pro residues" evidence="5">
    <location>
        <begin position="95"/>
        <end position="116"/>
    </location>
</feature>
<evidence type="ECO:0000256" key="5">
    <source>
        <dbReference type="SAM" id="MobiDB-lite"/>
    </source>
</evidence>
<feature type="compositionally biased region" description="Polar residues" evidence="5">
    <location>
        <begin position="590"/>
        <end position="600"/>
    </location>
</feature>
<dbReference type="InterPro" id="IPR036612">
    <property type="entry name" value="KH_dom_type_1_sf"/>
</dbReference>
<feature type="region of interest" description="Disordered" evidence="5">
    <location>
        <begin position="777"/>
        <end position="820"/>
    </location>
</feature>
<accession>A0A0L7LFG4</accession>
<dbReference type="SUPFAM" id="SSF54791">
    <property type="entry name" value="Eukaryotic type KH-domain (KH-domain type I)"/>
    <property type="match status" value="1"/>
</dbReference>
<gene>
    <name evidence="7" type="ORF">OBRU01_02164</name>
</gene>
<dbReference type="Pfam" id="PF22675">
    <property type="entry name" value="KH-I_KHDC4-BBP"/>
    <property type="match status" value="1"/>
</dbReference>
<dbReference type="STRING" id="104452.A0A0L7LFG4"/>
<protein>
    <recommendedName>
        <fullName evidence="2">KH homology domain-containing protein 4</fullName>
    </recommendedName>
    <alternativeName>
        <fullName evidence="3">Brings lots of money 7</fullName>
    </alternativeName>
</protein>
<dbReference type="Proteomes" id="UP000037510">
    <property type="component" value="Unassembled WGS sequence"/>
</dbReference>
<evidence type="ECO:0000256" key="1">
    <source>
        <dbReference type="ARBA" id="ARBA00006093"/>
    </source>
</evidence>
<feature type="compositionally biased region" description="Polar residues" evidence="5">
    <location>
        <begin position="629"/>
        <end position="641"/>
    </location>
</feature>
<proteinExistence type="inferred from homology"/>
<evidence type="ECO:0000256" key="4">
    <source>
        <dbReference type="ARBA" id="ARBA00045732"/>
    </source>
</evidence>
<feature type="compositionally biased region" description="Polar residues" evidence="5">
    <location>
        <begin position="701"/>
        <end position="717"/>
    </location>
</feature>
<evidence type="ECO:0000259" key="6">
    <source>
        <dbReference type="Pfam" id="PF22675"/>
    </source>
</evidence>
<evidence type="ECO:0000256" key="2">
    <source>
        <dbReference type="ARBA" id="ARBA00017795"/>
    </source>
</evidence>
<feature type="compositionally biased region" description="Low complexity" evidence="5">
    <location>
        <begin position="718"/>
        <end position="734"/>
    </location>
</feature>
<evidence type="ECO:0000313" key="8">
    <source>
        <dbReference type="Proteomes" id="UP000037510"/>
    </source>
</evidence>
<feature type="region of interest" description="Disordered" evidence="5">
    <location>
        <begin position="92"/>
        <end position="116"/>
    </location>
</feature>
<feature type="region of interest" description="Disordered" evidence="5">
    <location>
        <begin position="590"/>
        <end position="761"/>
    </location>
</feature>
<dbReference type="InterPro" id="IPR031121">
    <property type="entry name" value="RIK/BLOM7"/>
</dbReference>
<dbReference type="Gene3D" id="3.30.1370.10">
    <property type="entry name" value="K Homology domain, type 1"/>
    <property type="match status" value="1"/>
</dbReference>
<evidence type="ECO:0000256" key="3">
    <source>
        <dbReference type="ARBA" id="ARBA00030267"/>
    </source>
</evidence>
<dbReference type="GO" id="GO:0005634">
    <property type="term" value="C:nucleus"/>
    <property type="evidence" value="ECO:0007669"/>
    <property type="project" value="InterPro"/>
</dbReference>
<feature type="compositionally biased region" description="Pro residues" evidence="5">
    <location>
        <begin position="797"/>
        <end position="811"/>
    </location>
</feature>
<dbReference type="PANTHER" id="PTHR15744">
    <property type="entry name" value="BLOM7"/>
    <property type="match status" value="1"/>
</dbReference>
<comment type="caution">
    <text evidence="7">The sequence shown here is derived from an EMBL/GenBank/DDBJ whole genome shotgun (WGS) entry which is preliminary data.</text>
</comment>
<dbReference type="InterPro" id="IPR055256">
    <property type="entry name" value="KH_1_KHDC4/BBP-like"/>
</dbReference>
<reference evidence="7 8" key="1">
    <citation type="journal article" date="2015" name="Genome Biol. Evol.">
        <title>The genome of winter moth (Operophtera brumata) provides a genomic perspective on sexual dimorphism and phenology.</title>
        <authorList>
            <person name="Derks M.F."/>
            <person name="Smit S."/>
            <person name="Salis L."/>
            <person name="Schijlen E."/>
            <person name="Bossers A."/>
            <person name="Mateman C."/>
            <person name="Pijl A.S."/>
            <person name="de Ridder D."/>
            <person name="Groenen M.A."/>
            <person name="Visser M.E."/>
            <person name="Megens H.J."/>
        </authorList>
    </citation>
    <scope>NUCLEOTIDE SEQUENCE [LARGE SCALE GENOMIC DNA]</scope>
    <source>
        <strain evidence="7">WM2013NL</strain>
        <tissue evidence="7">Head and thorax</tissue>
    </source>
</reference>
<evidence type="ECO:0000313" key="7">
    <source>
        <dbReference type="EMBL" id="KOB74124.1"/>
    </source>
</evidence>
<feature type="compositionally biased region" description="Low complexity" evidence="5">
    <location>
        <begin position="610"/>
        <end position="628"/>
    </location>
</feature>
<comment type="similarity">
    <text evidence="1">Belongs to the KHDC4 family.</text>
</comment>
<keyword evidence="8" id="KW-1185">Reference proteome</keyword>
<dbReference type="EMBL" id="JTDY01001347">
    <property type="protein sequence ID" value="KOB74124.1"/>
    <property type="molecule type" value="Genomic_DNA"/>
</dbReference>
<dbReference type="AlphaFoldDB" id="A0A0L7LFG4"/>
<feature type="compositionally biased region" description="Pro residues" evidence="5">
    <location>
        <begin position="736"/>
        <end position="754"/>
    </location>
</feature>
<comment type="function">
    <text evidence="4">RNA-binding protein involved in pre-mRNA splicing. Interacts with the PRP19C/Prp19 complex/NTC/Nineteen complex which is part of the spliceosome. Involved in regulating splice site selection. Binds preferentially RNA with A/C rich sequences and poly-C stretches.</text>
</comment>
<feature type="compositionally biased region" description="Polar residues" evidence="5">
    <location>
        <begin position="648"/>
        <end position="694"/>
    </location>
</feature>
<dbReference type="GO" id="GO:0003723">
    <property type="term" value="F:RNA binding"/>
    <property type="evidence" value="ECO:0007669"/>
    <property type="project" value="InterPro"/>
</dbReference>
<organism evidence="7 8">
    <name type="scientific">Operophtera brumata</name>
    <name type="common">Winter moth</name>
    <name type="synonym">Phalaena brumata</name>
    <dbReference type="NCBI Taxonomy" id="104452"/>
    <lineage>
        <taxon>Eukaryota</taxon>
        <taxon>Metazoa</taxon>
        <taxon>Ecdysozoa</taxon>
        <taxon>Arthropoda</taxon>
        <taxon>Hexapoda</taxon>
        <taxon>Insecta</taxon>
        <taxon>Pterygota</taxon>
        <taxon>Neoptera</taxon>
        <taxon>Endopterygota</taxon>
        <taxon>Lepidoptera</taxon>
        <taxon>Glossata</taxon>
        <taxon>Ditrysia</taxon>
        <taxon>Geometroidea</taxon>
        <taxon>Geometridae</taxon>
        <taxon>Larentiinae</taxon>
        <taxon>Operophtera</taxon>
    </lineage>
</organism>
<feature type="domain" description="KHDC4/BBP-like KH-domain type I" evidence="6">
    <location>
        <begin position="17"/>
        <end position="79"/>
    </location>
</feature>
<dbReference type="PANTHER" id="PTHR15744:SF0">
    <property type="entry name" value="KH HOMOLOGY DOMAIN-CONTAINING PROTEIN 4"/>
    <property type="match status" value="1"/>
</dbReference>
<feature type="compositionally biased region" description="Low complexity" evidence="5">
    <location>
        <begin position="784"/>
        <end position="796"/>
    </location>
</feature>